<evidence type="ECO:0000313" key="3">
    <source>
        <dbReference type="Proteomes" id="UP000011668"/>
    </source>
</evidence>
<dbReference type="HOGENOM" id="CLU_2428576_0_0_1"/>
<proteinExistence type="predicted"/>
<keyword evidence="3" id="KW-1185">Reference proteome</keyword>
<comment type="caution">
    <text evidence="2">The sequence shown here is derived from an EMBL/GenBank/DDBJ whole genome shotgun (WGS) entry which is preliminary data.</text>
</comment>
<dbReference type="EMBL" id="AFRT01005651">
    <property type="protein sequence ID" value="ELU35691.1"/>
    <property type="molecule type" value="Genomic_DNA"/>
</dbReference>
<dbReference type="AlphaFoldDB" id="L8WBY4"/>
<sequence length="91" mass="10800">MSNLINIAWFGGFYLDRVYFGHCLFFFSLLLLVLYIRCVSFLFWNCHPNSNFRYCISLRSLFNCATHTRSPYLLLNGCYYPINSRISFLPC</sequence>
<protein>
    <submittedName>
        <fullName evidence="2">Uncharacterized protein</fullName>
    </submittedName>
</protein>
<feature type="transmembrane region" description="Helical" evidence="1">
    <location>
        <begin position="19"/>
        <end position="44"/>
    </location>
</feature>
<dbReference type="Proteomes" id="UP000011668">
    <property type="component" value="Unassembled WGS sequence"/>
</dbReference>
<evidence type="ECO:0000256" key="1">
    <source>
        <dbReference type="SAM" id="Phobius"/>
    </source>
</evidence>
<keyword evidence="1" id="KW-0472">Membrane</keyword>
<evidence type="ECO:0000313" key="2">
    <source>
        <dbReference type="EMBL" id="ELU35691.1"/>
    </source>
</evidence>
<reference evidence="2 3" key="1">
    <citation type="journal article" date="2013" name="Nat. Commun.">
        <title>The evolution and pathogenic mechanisms of the rice sheath blight pathogen.</title>
        <authorList>
            <person name="Zheng A."/>
            <person name="Lin R."/>
            <person name="Xu L."/>
            <person name="Qin P."/>
            <person name="Tang C."/>
            <person name="Ai P."/>
            <person name="Zhang D."/>
            <person name="Liu Y."/>
            <person name="Sun Z."/>
            <person name="Feng H."/>
            <person name="Wang Y."/>
            <person name="Chen Y."/>
            <person name="Liang X."/>
            <person name="Fu R."/>
            <person name="Li Q."/>
            <person name="Zhang J."/>
            <person name="Yu X."/>
            <person name="Xie Z."/>
            <person name="Ding L."/>
            <person name="Guan P."/>
            <person name="Tang J."/>
            <person name="Liang Y."/>
            <person name="Wang S."/>
            <person name="Deng Q."/>
            <person name="Li S."/>
            <person name="Zhu J."/>
            <person name="Wang L."/>
            <person name="Liu H."/>
            <person name="Li P."/>
        </authorList>
    </citation>
    <scope>NUCLEOTIDE SEQUENCE [LARGE SCALE GENOMIC DNA]</scope>
    <source>
        <strain evidence="3">AG-1 IA</strain>
    </source>
</reference>
<keyword evidence="1" id="KW-1133">Transmembrane helix</keyword>
<gene>
    <name evidence="2" type="ORF">AG1IA_10279</name>
</gene>
<organism evidence="2 3">
    <name type="scientific">Thanatephorus cucumeris (strain AG1-IA)</name>
    <name type="common">Rice sheath blight fungus</name>
    <name type="synonym">Rhizoctonia solani</name>
    <dbReference type="NCBI Taxonomy" id="983506"/>
    <lineage>
        <taxon>Eukaryota</taxon>
        <taxon>Fungi</taxon>
        <taxon>Dikarya</taxon>
        <taxon>Basidiomycota</taxon>
        <taxon>Agaricomycotina</taxon>
        <taxon>Agaricomycetes</taxon>
        <taxon>Cantharellales</taxon>
        <taxon>Ceratobasidiaceae</taxon>
        <taxon>Rhizoctonia</taxon>
        <taxon>Rhizoctonia solani AG-1</taxon>
    </lineage>
</organism>
<keyword evidence="1" id="KW-0812">Transmembrane</keyword>
<accession>L8WBY4</accession>
<name>L8WBY4_THACA</name>